<evidence type="ECO:0000256" key="1">
    <source>
        <dbReference type="ARBA" id="ARBA00010641"/>
    </source>
</evidence>
<dbReference type="Pfam" id="PF04542">
    <property type="entry name" value="Sigma70_r2"/>
    <property type="match status" value="1"/>
</dbReference>
<dbReference type="RefSeq" id="WP_160919036.1">
    <property type="nucleotide sequence ID" value="NZ_WMEY01000002.1"/>
</dbReference>
<dbReference type="EMBL" id="WMEY01000002">
    <property type="protein sequence ID" value="MYL63441.1"/>
    <property type="molecule type" value="Genomic_DNA"/>
</dbReference>
<dbReference type="InterPro" id="IPR013249">
    <property type="entry name" value="RNA_pol_sigma70_r4_t2"/>
</dbReference>
<feature type="domain" description="RNA polymerase sigma factor 70 region 4 type 2" evidence="6">
    <location>
        <begin position="125"/>
        <end position="168"/>
    </location>
</feature>
<evidence type="ECO:0000313" key="7">
    <source>
        <dbReference type="EMBL" id="MYL63441.1"/>
    </source>
</evidence>
<dbReference type="Proteomes" id="UP000447833">
    <property type="component" value="Unassembled WGS sequence"/>
</dbReference>
<dbReference type="InterPro" id="IPR014284">
    <property type="entry name" value="RNA_pol_sigma-70_dom"/>
</dbReference>
<evidence type="ECO:0000313" key="8">
    <source>
        <dbReference type="Proteomes" id="UP000447833"/>
    </source>
</evidence>
<dbReference type="NCBIfam" id="TIGR02937">
    <property type="entry name" value="sigma70-ECF"/>
    <property type="match status" value="1"/>
</dbReference>
<keyword evidence="3" id="KW-0731">Sigma factor</keyword>
<dbReference type="PANTHER" id="PTHR43133">
    <property type="entry name" value="RNA POLYMERASE ECF-TYPE SIGMA FACTO"/>
    <property type="match status" value="1"/>
</dbReference>
<reference evidence="7 8" key="1">
    <citation type="submission" date="2019-11" db="EMBL/GenBank/DDBJ databases">
        <title>Genome sequences of 17 halophilic strains isolated from different environments.</title>
        <authorList>
            <person name="Furrow R.E."/>
        </authorList>
    </citation>
    <scope>NUCLEOTIDE SEQUENCE [LARGE SCALE GENOMIC DNA]</scope>
    <source>
        <strain evidence="7 8">22506_14_FS</strain>
    </source>
</reference>
<feature type="domain" description="RNA polymerase sigma-70 region 2" evidence="5">
    <location>
        <begin position="20"/>
        <end position="84"/>
    </location>
</feature>
<evidence type="ECO:0000256" key="3">
    <source>
        <dbReference type="ARBA" id="ARBA00023082"/>
    </source>
</evidence>
<sequence>MQEDQDKHENQSKKELLVDLMEEYGDMVLRVAYTYVKERQLAEDISQEVFIRCYQSLQSFENRSSYKTWIYRITVNSCKDYVKSWSFRNLFPKSIIETENERKMNSPSSQMEQKEENNELFEKVLNLSLKLREVIIFYYYEDLSIEEISNVIKVKPNTIKSRLRRARISLKEQIGGGIFLEE</sequence>
<evidence type="ECO:0000256" key="2">
    <source>
        <dbReference type="ARBA" id="ARBA00023015"/>
    </source>
</evidence>
<dbReference type="AlphaFoldDB" id="A0A845EXZ9"/>
<gene>
    <name evidence="7" type="ORF">GLW07_08755</name>
</gene>
<dbReference type="InterPro" id="IPR036388">
    <property type="entry name" value="WH-like_DNA-bd_sf"/>
</dbReference>
<dbReference type="GO" id="GO:0016987">
    <property type="term" value="F:sigma factor activity"/>
    <property type="evidence" value="ECO:0007669"/>
    <property type="project" value="UniProtKB-KW"/>
</dbReference>
<keyword evidence="4" id="KW-0804">Transcription</keyword>
<organism evidence="7 8">
    <name type="scientific">Guptibacillus hwajinpoensis</name>
    <dbReference type="NCBI Taxonomy" id="208199"/>
    <lineage>
        <taxon>Bacteria</taxon>
        <taxon>Bacillati</taxon>
        <taxon>Bacillota</taxon>
        <taxon>Bacilli</taxon>
        <taxon>Bacillales</taxon>
        <taxon>Guptibacillaceae</taxon>
        <taxon>Guptibacillus</taxon>
    </lineage>
</organism>
<dbReference type="Pfam" id="PF08281">
    <property type="entry name" value="Sigma70_r4_2"/>
    <property type="match status" value="1"/>
</dbReference>
<evidence type="ECO:0000256" key="4">
    <source>
        <dbReference type="ARBA" id="ARBA00023163"/>
    </source>
</evidence>
<dbReference type="GO" id="GO:0003677">
    <property type="term" value="F:DNA binding"/>
    <property type="evidence" value="ECO:0007669"/>
    <property type="project" value="InterPro"/>
</dbReference>
<dbReference type="InterPro" id="IPR013325">
    <property type="entry name" value="RNA_pol_sigma_r2"/>
</dbReference>
<dbReference type="NCBIfam" id="NF006930">
    <property type="entry name" value="PRK09415.1"/>
    <property type="match status" value="1"/>
</dbReference>
<evidence type="ECO:0000259" key="6">
    <source>
        <dbReference type="Pfam" id="PF08281"/>
    </source>
</evidence>
<name>A0A845EXZ9_9BACL</name>
<dbReference type="CDD" id="cd06171">
    <property type="entry name" value="Sigma70_r4"/>
    <property type="match status" value="1"/>
</dbReference>
<dbReference type="SUPFAM" id="SSF88659">
    <property type="entry name" value="Sigma3 and sigma4 domains of RNA polymerase sigma factors"/>
    <property type="match status" value="1"/>
</dbReference>
<dbReference type="PANTHER" id="PTHR43133:SF60">
    <property type="entry name" value="RNA POLYMERASE SIGMA FACTOR SIGV"/>
    <property type="match status" value="1"/>
</dbReference>
<dbReference type="SUPFAM" id="SSF88946">
    <property type="entry name" value="Sigma2 domain of RNA polymerase sigma factors"/>
    <property type="match status" value="1"/>
</dbReference>
<dbReference type="Gene3D" id="1.10.10.10">
    <property type="entry name" value="Winged helix-like DNA-binding domain superfamily/Winged helix DNA-binding domain"/>
    <property type="match status" value="1"/>
</dbReference>
<dbReference type="Gene3D" id="1.10.1740.10">
    <property type="match status" value="1"/>
</dbReference>
<dbReference type="InterPro" id="IPR013324">
    <property type="entry name" value="RNA_pol_sigma_r3/r4-like"/>
</dbReference>
<dbReference type="GO" id="GO:0006352">
    <property type="term" value="P:DNA-templated transcription initiation"/>
    <property type="evidence" value="ECO:0007669"/>
    <property type="project" value="InterPro"/>
</dbReference>
<evidence type="ECO:0000259" key="5">
    <source>
        <dbReference type="Pfam" id="PF04542"/>
    </source>
</evidence>
<keyword evidence="2" id="KW-0805">Transcription regulation</keyword>
<dbReference type="InterPro" id="IPR007627">
    <property type="entry name" value="RNA_pol_sigma70_r2"/>
</dbReference>
<comment type="similarity">
    <text evidence="1">Belongs to the sigma-70 factor family. ECF subfamily.</text>
</comment>
<comment type="caution">
    <text evidence="7">The sequence shown here is derived from an EMBL/GenBank/DDBJ whole genome shotgun (WGS) entry which is preliminary data.</text>
</comment>
<dbReference type="InterPro" id="IPR039425">
    <property type="entry name" value="RNA_pol_sigma-70-like"/>
</dbReference>
<accession>A0A845EXZ9</accession>
<protein>
    <submittedName>
        <fullName evidence="7">Sigma-70 family RNA polymerase sigma factor</fullName>
    </submittedName>
</protein>
<proteinExistence type="inferred from homology"/>